<organism evidence="4 5">
    <name type="scientific">Coilia grayii</name>
    <name type="common">Gray's grenadier anchovy</name>
    <dbReference type="NCBI Taxonomy" id="363190"/>
    <lineage>
        <taxon>Eukaryota</taxon>
        <taxon>Metazoa</taxon>
        <taxon>Chordata</taxon>
        <taxon>Craniata</taxon>
        <taxon>Vertebrata</taxon>
        <taxon>Euteleostomi</taxon>
        <taxon>Actinopterygii</taxon>
        <taxon>Neopterygii</taxon>
        <taxon>Teleostei</taxon>
        <taxon>Clupei</taxon>
        <taxon>Clupeiformes</taxon>
        <taxon>Clupeoidei</taxon>
        <taxon>Engraulidae</taxon>
        <taxon>Coilinae</taxon>
        <taxon>Coilia</taxon>
    </lineage>
</organism>
<dbReference type="PROSITE" id="PS50157">
    <property type="entry name" value="ZINC_FINGER_C2H2_2"/>
    <property type="match status" value="1"/>
</dbReference>
<comment type="caution">
    <text evidence="4">The sequence shown here is derived from an EMBL/GenBank/DDBJ whole genome shotgun (WGS) entry which is preliminary data.</text>
</comment>
<gene>
    <name evidence="4" type="ORF">ACEWY4_009623</name>
</gene>
<dbReference type="InterPro" id="IPR013087">
    <property type="entry name" value="Znf_C2H2_type"/>
</dbReference>
<keyword evidence="1" id="KW-0863">Zinc-finger</keyword>
<evidence type="ECO:0000259" key="3">
    <source>
        <dbReference type="PROSITE" id="PS50157"/>
    </source>
</evidence>
<reference evidence="4 5" key="1">
    <citation type="submission" date="2024-09" db="EMBL/GenBank/DDBJ databases">
        <title>A chromosome-level genome assembly of Gray's grenadier anchovy, Coilia grayii.</title>
        <authorList>
            <person name="Fu Z."/>
        </authorList>
    </citation>
    <scope>NUCLEOTIDE SEQUENCE [LARGE SCALE GENOMIC DNA]</scope>
    <source>
        <strain evidence="4">G4</strain>
        <tissue evidence="4">Muscle</tissue>
    </source>
</reference>
<name>A0ABD1K6X4_9TELE</name>
<dbReference type="GO" id="GO:0008270">
    <property type="term" value="F:zinc ion binding"/>
    <property type="evidence" value="ECO:0007669"/>
    <property type="project" value="UniProtKB-KW"/>
</dbReference>
<accession>A0ABD1K6X4</accession>
<feature type="domain" description="C2H2-type" evidence="3">
    <location>
        <begin position="306"/>
        <end position="332"/>
    </location>
</feature>
<feature type="compositionally biased region" description="Polar residues" evidence="2">
    <location>
        <begin position="235"/>
        <end position="244"/>
    </location>
</feature>
<dbReference type="Proteomes" id="UP001591681">
    <property type="component" value="Unassembled WGS sequence"/>
</dbReference>
<dbReference type="PROSITE" id="PS00028">
    <property type="entry name" value="ZINC_FINGER_C2H2_1"/>
    <property type="match status" value="1"/>
</dbReference>
<feature type="region of interest" description="Disordered" evidence="2">
    <location>
        <begin position="136"/>
        <end position="244"/>
    </location>
</feature>
<dbReference type="AlphaFoldDB" id="A0ABD1K6X4"/>
<feature type="region of interest" description="Disordered" evidence="2">
    <location>
        <begin position="275"/>
        <end position="298"/>
    </location>
</feature>
<proteinExistence type="predicted"/>
<evidence type="ECO:0000313" key="4">
    <source>
        <dbReference type="EMBL" id="KAL2094904.1"/>
    </source>
</evidence>
<sequence length="332" mass="36023">MDDKSHCPLPGGRGSKPPHATIQSEWERERRRRVRTREQSDAVSSTPERPKRSDEASSVPCKVPRFQYVDFPSLHQCIRQLSVPPLESWLAGCRAGRPPPGLAPGAVPKERAPKFKYVDYPSLYHCIQQLSVPPLESWSSGLPQPRSGDGGSGARATSQTAVPTREDQATQTAPRDASHAACQGSSALLSRHEDPAKRPNPGPNTTSRKRKQTSPPLLVPLSAGSKTVHLRGSSEDQASSVMQGSCSGPSACLDLDGMSAQSGPKATRPSVISLHPGKETPWKHHQGPLAGCPTDSEVTRRRQSESVCPLCQKVFAGPQELREHQESHYRAK</sequence>
<keyword evidence="1" id="KW-0862">Zinc</keyword>
<dbReference type="EMBL" id="JBHFQA010000008">
    <property type="protein sequence ID" value="KAL2094904.1"/>
    <property type="molecule type" value="Genomic_DNA"/>
</dbReference>
<evidence type="ECO:0000256" key="2">
    <source>
        <dbReference type="SAM" id="MobiDB-lite"/>
    </source>
</evidence>
<protein>
    <recommendedName>
        <fullName evidence="3">C2H2-type domain-containing protein</fullName>
    </recommendedName>
</protein>
<keyword evidence="5" id="KW-1185">Reference proteome</keyword>
<evidence type="ECO:0000256" key="1">
    <source>
        <dbReference type="PROSITE-ProRule" id="PRU00042"/>
    </source>
</evidence>
<keyword evidence="1" id="KW-0479">Metal-binding</keyword>
<evidence type="ECO:0000313" key="5">
    <source>
        <dbReference type="Proteomes" id="UP001591681"/>
    </source>
</evidence>
<feature type="region of interest" description="Disordered" evidence="2">
    <location>
        <begin position="1"/>
        <end position="59"/>
    </location>
</feature>